<proteinExistence type="predicted"/>
<comment type="caution">
    <text evidence="1">The sequence shown here is derived from an EMBL/GenBank/DDBJ whole genome shotgun (WGS) entry which is preliminary data.</text>
</comment>
<dbReference type="Gene3D" id="3.10.450.620">
    <property type="entry name" value="JHP933, nucleotidyltransferase-like core domain"/>
    <property type="match status" value="1"/>
</dbReference>
<gene>
    <name evidence="1" type="ORF">H8E80_06485</name>
</gene>
<accession>A0A8J6N8C8</accession>
<reference evidence="1 2" key="1">
    <citation type="submission" date="2020-08" db="EMBL/GenBank/DDBJ databases">
        <title>Bridging the membrane lipid divide: bacteria of the FCB group superphylum have the potential to synthesize archaeal ether lipids.</title>
        <authorList>
            <person name="Villanueva L."/>
            <person name="Von Meijenfeldt F.A.B."/>
            <person name="Westbye A.B."/>
            <person name="Yadav S."/>
            <person name="Hopmans E.C."/>
            <person name="Dutilh B.E."/>
            <person name="Sinninghe Damste J.S."/>
        </authorList>
    </citation>
    <scope>NUCLEOTIDE SEQUENCE [LARGE SCALE GENOMIC DNA]</scope>
    <source>
        <strain evidence="1">NIOZ-UU82</strain>
    </source>
</reference>
<dbReference type="Pfam" id="PF08843">
    <property type="entry name" value="AbiEii"/>
    <property type="match status" value="1"/>
</dbReference>
<keyword evidence="1" id="KW-0808">Transferase</keyword>
<dbReference type="Proteomes" id="UP000603545">
    <property type="component" value="Unassembled WGS sequence"/>
</dbReference>
<evidence type="ECO:0000313" key="1">
    <source>
        <dbReference type="EMBL" id="MBC8199676.1"/>
    </source>
</evidence>
<sequence>MPEKYYLNKLYPFQDEILREIQSLDVDFYLSGGTALSRCFLEHRYSDDLDLFLNDHPNFKHQCEIVVAHFKKTSFQCTVSITSESFLRIFLSKNQLVLKIDFINDVPFHFGDLGKCDFFGNVDNWRNILSNKICALSRMEPKDYADILFIAEKYPFSWEDIIEEAKKKDLWVEPIEVSRIIKEFPVELLTPIKWVTQPDLKQAQGSLALIAEDILKGDQNSLIPEGK</sequence>
<dbReference type="GO" id="GO:0016740">
    <property type="term" value="F:transferase activity"/>
    <property type="evidence" value="ECO:0007669"/>
    <property type="project" value="UniProtKB-KW"/>
</dbReference>
<dbReference type="AlphaFoldDB" id="A0A8J6N8C8"/>
<evidence type="ECO:0000313" key="2">
    <source>
        <dbReference type="Proteomes" id="UP000603545"/>
    </source>
</evidence>
<dbReference type="InterPro" id="IPR014942">
    <property type="entry name" value="AbiEii"/>
</dbReference>
<organism evidence="1 2">
    <name type="scientific">Candidatus Desulfaltia bathyphila</name>
    <dbReference type="NCBI Taxonomy" id="2841697"/>
    <lineage>
        <taxon>Bacteria</taxon>
        <taxon>Pseudomonadati</taxon>
        <taxon>Thermodesulfobacteriota</taxon>
        <taxon>Desulfobacteria</taxon>
        <taxon>Desulfobacterales</taxon>
        <taxon>Desulfobacterales incertae sedis</taxon>
        <taxon>Candidatus Desulfaltia</taxon>
    </lineage>
</organism>
<dbReference type="EMBL" id="JACNLL010000060">
    <property type="protein sequence ID" value="MBC8199676.1"/>
    <property type="molecule type" value="Genomic_DNA"/>
</dbReference>
<name>A0A8J6N8C8_9BACT</name>
<protein>
    <submittedName>
        <fullName evidence="1">Nucleotidyl transferase AbiEii/AbiGii toxin family protein</fullName>
    </submittedName>
</protein>